<evidence type="ECO:0000256" key="1">
    <source>
        <dbReference type="SAM" id="MobiDB-lite"/>
    </source>
</evidence>
<feature type="compositionally biased region" description="Low complexity" evidence="1">
    <location>
        <begin position="144"/>
        <end position="153"/>
    </location>
</feature>
<evidence type="ECO:0000313" key="3">
    <source>
        <dbReference type="Proteomes" id="UP001623349"/>
    </source>
</evidence>
<feature type="region of interest" description="Disordered" evidence="1">
    <location>
        <begin position="119"/>
        <end position="153"/>
    </location>
</feature>
<proteinExistence type="predicted"/>
<keyword evidence="2" id="KW-0808">Transferase</keyword>
<dbReference type="PANTHER" id="PTHR47091">
    <property type="entry name" value="ALPHA-PROTEIN KINASE 2-RELATED"/>
    <property type="match status" value="1"/>
</dbReference>
<name>A0ABQ0FRE2_APOSI</name>
<feature type="region of interest" description="Disordered" evidence="1">
    <location>
        <begin position="337"/>
        <end position="407"/>
    </location>
</feature>
<keyword evidence="3" id="KW-1185">Reference proteome</keyword>
<dbReference type="Proteomes" id="UP001623349">
    <property type="component" value="Unassembled WGS sequence"/>
</dbReference>
<sequence length="407" mass="45144">MCQPKPEVTWYKNGQAIDSGGTVSSYEFFENQYIHLLHLSWTHPLRSSVCRTHRSLLIQEAAETWLASEKQGYVKITAETTQTGILVRKKKVRPPGTCLSTDSSPDKFNHLSSLQIVASSDSGASNSENPQYVKETRQRTEPYNSNNTQENFFNSNNTIEKQDVSQLRTEHATVPGLIGDGLGYEESNESVTPSHQTPKVQKYISFSLPLPETTLSSYPGDSNSANMQPGPQVSSEDSDSDYELCPEITLTYAEEFSDDDLEYLECSDVMTDYSNAVWQRTLQGTDRVFLLESDDEEMEFNECGRSGCEHFFSEMGCGPQVSGGIWSLNVATDFCNSHSQPQEEGVRSSGTSRHSPLPLHSEMTLTLGPHQDGTAKMTEPGRAPLPTASVAVENDCSGIRGRNQRQH</sequence>
<evidence type="ECO:0000313" key="2">
    <source>
        <dbReference type="EMBL" id="GAB1301813.1"/>
    </source>
</evidence>
<reference evidence="2 3" key="1">
    <citation type="submission" date="2024-08" db="EMBL/GenBank/DDBJ databases">
        <title>The draft genome of Apodemus speciosus.</title>
        <authorList>
            <person name="Nabeshima K."/>
            <person name="Suzuki S."/>
            <person name="Onuma M."/>
        </authorList>
    </citation>
    <scope>NUCLEOTIDE SEQUENCE [LARGE SCALE GENOMIC DNA]</scope>
    <source>
        <strain evidence="2">IB14-021</strain>
    </source>
</reference>
<comment type="caution">
    <text evidence="2">The sequence shown here is derived from an EMBL/GenBank/DDBJ whole genome shotgun (WGS) entry which is preliminary data.</text>
</comment>
<feature type="compositionally biased region" description="Polar residues" evidence="1">
    <location>
        <begin position="119"/>
        <end position="130"/>
    </location>
</feature>
<feature type="compositionally biased region" description="Polar residues" evidence="1">
    <location>
        <begin position="214"/>
        <end position="235"/>
    </location>
</feature>
<feature type="region of interest" description="Disordered" evidence="1">
    <location>
        <begin position="214"/>
        <end position="240"/>
    </location>
</feature>
<protein>
    <submittedName>
        <fullName evidence="2">Alpha-protein kinase 2</fullName>
    </submittedName>
</protein>
<dbReference type="GO" id="GO:0016301">
    <property type="term" value="F:kinase activity"/>
    <property type="evidence" value="ECO:0007669"/>
    <property type="project" value="UniProtKB-KW"/>
</dbReference>
<organism evidence="2 3">
    <name type="scientific">Apodemus speciosus</name>
    <name type="common">Large Japanese field mouse</name>
    <dbReference type="NCBI Taxonomy" id="105296"/>
    <lineage>
        <taxon>Eukaryota</taxon>
        <taxon>Metazoa</taxon>
        <taxon>Chordata</taxon>
        <taxon>Craniata</taxon>
        <taxon>Vertebrata</taxon>
        <taxon>Euteleostomi</taxon>
        <taxon>Mammalia</taxon>
        <taxon>Eutheria</taxon>
        <taxon>Euarchontoglires</taxon>
        <taxon>Glires</taxon>
        <taxon>Rodentia</taxon>
        <taxon>Myomorpha</taxon>
        <taxon>Muroidea</taxon>
        <taxon>Muridae</taxon>
        <taxon>Murinae</taxon>
        <taxon>Apodemus</taxon>
    </lineage>
</organism>
<feature type="compositionally biased region" description="Polar residues" evidence="1">
    <location>
        <begin position="337"/>
        <end position="354"/>
    </location>
</feature>
<accession>A0ABQ0FRE2</accession>
<dbReference type="PANTHER" id="PTHR47091:SF2">
    <property type="entry name" value="ALPHA-PROTEIN KINASE 2"/>
    <property type="match status" value="1"/>
</dbReference>
<gene>
    <name evidence="2" type="ORF">APTSU1_001705100</name>
</gene>
<keyword evidence="2" id="KW-0418">Kinase</keyword>
<dbReference type="EMBL" id="BAAFST010000018">
    <property type="protein sequence ID" value="GAB1301813.1"/>
    <property type="molecule type" value="Genomic_DNA"/>
</dbReference>